<keyword evidence="3 6" id="KW-0863">Zinc-finger</keyword>
<feature type="domain" description="PHD-type" evidence="8">
    <location>
        <begin position="146"/>
        <end position="196"/>
    </location>
</feature>
<keyword evidence="4" id="KW-0862">Zinc</keyword>
<dbReference type="PANTHER" id="PTHR46174">
    <property type="entry name" value="CXXC-TYPE ZINC FINGER PROTEIN 1"/>
    <property type="match status" value="1"/>
</dbReference>
<keyword evidence="5" id="KW-0539">Nucleus</keyword>
<evidence type="ECO:0000313" key="9">
    <source>
        <dbReference type="EMBL" id="KAI7814641.1"/>
    </source>
</evidence>
<comment type="subcellular location">
    <subcellularLocation>
        <location evidence="1">Nucleus</location>
    </subcellularLocation>
</comment>
<feature type="compositionally biased region" description="Basic and acidic residues" evidence="7">
    <location>
        <begin position="50"/>
        <end position="99"/>
    </location>
</feature>
<dbReference type="GO" id="GO:0008270">
    <property type="term" value="F:zinc ion binding"/>
    <property type="evidence" value="ECO:0007669"/>
    <property type="project" value="UniProtKB-KW"/>
</dbReference>
<sequence length="196" mass="22514">MEEDGKEDAPETEGAQVELFTEDLNDFQKEDGKEHTKKKDIVQDEEDLKAEEGNKEPEKPNEFGQDKVKNVDSKEVKTVVKEKDGEKDAQEVEGAKEEEVTQEITTFKKDDEKEHMSEKDLIQEEEDLTVDPAQEIKKGQQEEDVDVHCICRTSHNQEVMVQCSNCNNWYHPNCVSVPHKALDTTAEEWNCEICTN</sequence>
<dbReference type="GO" id="GO:0048188">
    <property type="term" value="C:Set1C/COMPASS complex"/>
    <property type="evidence" value="ECO:0007669"/>
    <property type="project" value="InterPro"/>
</dbReference>
<evidence type="ECO:0000256" key="7">
    <source>
        <dbReference type="SAM" id="MobiDB-lite"/>
    </source>
</evidence>
<gene>
    <name evidence="9" type="ORF">IRJ41_023068</name>
</gene>
<dbReference type="PANTHER" id="PTHR46174:SF1">
    <property type="entry name" value="CXXC-TYPE ZINC FINGER PROTEIN 1"/>
    <property type="match status" value="1"/>
</dbReference>
<dbReference type="InterPro" id="IPR011011">
    <property type="entry name" value="Znf_FYVE_PHD"/>
</dbReference>
<evidence type="ECO:0000256" key="3">
    <source>
        <dbReference type="ARBA" id="ARBA00022771"/>
    </source>
</evidence>
<protein>
    <submittedName>
        <fullName evidence="9">Death-inducer obliterator 1-like</fullName>
    </submittedName>
</protein>
<evidence type="ECO:0000256" key="4">
    <source>
        <dbReference type="ARBA" id="ARBA00022833"/>
    </source>
</evidence>
<proteinExistence type="predicted"/>
<evidence type="ECO:0000256" key="5">
    <source>
        <dbReference type="ARBA" id="ARBA00023242"/>
    </source>
</evidence>
<dbReference type="Gene3D" id="3.30.40.10">
    <property type="entry name" value="Zinc/RING finger domain, C3HC4 (zinc finger)"/>
    <property type="match status" value="1"/>
</dbReference>
<evidence type="ECO:0000256" key="2">
    <source>
        <dbReference type="ARBA" id="ARBA00022723"/>
    </source>
</evidence>
<dbReference type="EMBL" id="JAFHDT010000001">
    <property type="protein sequence ID" value="KAI7814641.1"/>
    <property type="molecule type" value="Genomic_DNA"/>
</dbReference>
<dbReference type="AlphaFoldDB" id="A0A9W7X643"/>
<keyword evidence="2" id="KW-0479">Metal-binding</keyword>
<comment type="caution">
    <text evidence="9">The sequence shown here is derived from an EMBL/GenBank/DDBJ whole genome shotgun (WGS) entry which is preliminary data.</text>
</comment>
<dbReference type="GO" id="GO:0045893">
    <property type="term" value="P:positive regulation of DNA-templated transcription"/>
    <property type="evidence" value="ECO:0007669"/>
    <property type="project" value="TreeGrafter"/>
</dbReference>
<evidence type="ECO:0000259" key="8">
    <source>
        <dbReference type="PROSITE" id="PS50016"/>
    </source>
</evidence>
<dbReference type="Proteomes" id="UP001059041">
    <property type="component" value="Linkage Group LG1"/>
</dbReference>
<dbReference type="InterPro" id="IPR019786">
    <property type="entry name" value="Zinc_finger_PHD-type_CS"/>
</dbReference>
<dbReference type="SUPFAM" id="SSF57903">
    <property type="entry name" value="FYVE/PHD zinc finger"/>
    <property type="match status" value="1"/>
</dbReference>
<evidence type="ECO:0000256" key="1">
    <source>
        <dbReference type="ARBA" id="ARBA00004123"/>
    </source>
</evidence>
<name>A0A9W7X643_TRIRA</name>
<accession>A0A9W7X643</accession>
<evidence type="ECO:0000313" key="10">
    <source>
        <dbReference type="Proteomes" id="UP001059041"/>
    </source>
</evidence>
<dbReference type="PROSITE" id="PS01359">
    <property type="entry name" value="ZF_PHD_1"/>
    <property type="match status" value="1"/>
</dbReference>
<dbReference type="InterPro" id="IPR013083">
    <property type="entry name" value="Znf_RING/FYVE/PHD"/>
</dbReference>
<feature type="compositionally biased region" description="Basic and acidic residues" evidence="7">
    <location>
        <begin position="26"/>
        <end position="42"/>
    </location>
</feature>
<reference evidence="9" key="1">
    <citation type="submission" date="2021-02" db="EMBL/GenBank/DDBJ databases">
        <title>Comparative genomics reveals that relaxation of natural selection precedes convergent phenotypic evolution of cavefish.</title>
        <authorList>
            <person name="Peng Z."/>
        </authorList>
    </citation>
    <scope>NUCLEOTIDE SEQUENCE</scope>
    <source>
        <tissue evidence="9">Muscle</tissue>
    </source>
</reference>
<feature type="compositionally biased region" description="Basic and acidic residues" evidence="7">
    <location>
        <begin position="106"/>
        <end position="122"/>
    </location>
</feature>
<organism evidence="9 10">
    <name type="scientific">Triplophysa rosa</name>
    <name type="common">Cave loach</name>
    <dbReference type="NCBI Taxonomy" id="992332"/>
    <lineage>
        <taxon>Eukaryota</taxon>
        <taxon>Metazoa</taxon>
        <taxon>Chordata</taxon>
        <taxon>Craniata</taxon>
        <taxon>Vertebrata</taxon>
        <taxon>Euteleostomi</taxon>
        <taxon>Actinopterygii</taxon>
        <taxon>Neopterygii</taxon>
        <taxon>Teleostei</taxon>
        <taxon>Ostariophysi</taxon>
        <taxon>Cypriniformes</taxon>
        <taxon>Nemacheilidae</taxon>
        <taxon>Triplophysa</taxon>
    </lineage>
</organism>
<dbReference type="PROSITE" id="PS50016">
    <property type="entry name" value="ZF_PHD_2"/>
    <property type="match status" value="1"/>
</dbReference>
<evidence type="ECO:0000256" key="6">
    <source>
        <dbReference type="PROSITE-ProRule" id="PRU00146"/>
    </source>
</evidence>
<dbReference type="SMART" id="SM00249">
    <property type="entry name" value="PHD"/>
    <property type="match status" value="1"/>
</dbReference>
<dbReference type="InterPro" id="IPR019787">
    <property type="entry name" value="Znf_PHD-finger"/>
</dbReference>
<dbReference type="InterPro" id="IPR001965">
    <property type="entry name" value="Znf_PHD"/>
</dbReference>
<dbReference type="Pfam" id="PF00628">
    <property type="entry name" value="PHD"/>
    <property type="match status" value="1"/>
</dbReference>
<keyword evidence="10" id="KW-1185">Reference proteome</keyword>
<dbReference type="InterPro" id="IPR037869">
    <property type="entry name" value="Spp1/CFP1"/>
</dbReference>
<feature type="region of interest" description="Disordered" evidence="7">
    <location>
        <begin position="1"/>
        <end position="132"/>
    </location>
</feature>